<proteinExistence type="predicted"/>
<accession>A0A0G0JIE7</accession>
<dbReference type="Proteomes" id="UP000034849">
    <property type="component" value="Unassembled WGS sequence"/>
</dbReference>
<name>A0A0G0JIE7_9BACT</name>
<dbReference type="PANTHER" id="PTHR32432">
    <property type="entry name" value="CELL DIVISION PROTEIN FTSA-RELATED"/>
    <property type="match status" value="1"/>
</dbReference>
<dbReference type="CDD" id="cd24049">
    <property type="entry name" value="ASKHA_NBD_PilM"/>
    <property type="match status" value="1"/>
</dbReference>
<dbReference type="PANTHER" id="PTHR32432:SF3">
    <property type="entry name" value="ETHANOLAMINE UTILIZATION PROTEIN EUTJ"/>
    <property type="match status" value="1"/>
</dbReference>
<dbReference type="InterPro" id="IPR005883">
    <property type="entry name" value="PilM"/>
</dbReference>
<protein>
    <submittedName>
        <fullName evidence="1">Type IV pilus assembly protein PilM</fullName>
    </submittedName>
</protein>
<dbReference type="SUPFAM" id="SSF53067">
    <property type="entry name" value="Actin-like ATPase domain"/>
    <property type="match status" value="1"/>
</dbReference>
<dbReference type="PIRSF" id="PIRSF019169">
    <property type="entry name" value="PilM"/>
    <property type="match status" value="1"/>
</dbReference>
<dbReference type="EMBL" id="LBSX01000005">
    <property type="protein sequence ID" value="KKQ27821.1"/>
    <property type="molecule type" value="Genomic_DNA"/>
</dbReference>
<dbReference type="Pfam" id="PF11104">
    <property type="entry name" value="PilM_2"/>
    <property type="match status" value="1"/>
</dbReference>
<dbReference type="STRING" id="1619046.US42_C0005G0046"/>
<evidence type="ECO:0000313" key="1">
    <source>
        <dbReference type="EMBL" id="KKQ27821.1"/>
    </source>
</evidence>
<sequence length="368" mass="41664">MFNNPFPGAFGLDIGDLSIKLIQIENQSFFNSKPTYNLKNYRSIELPPGLIVNGELEKPEEVRRRIMRLLKGRGDEKPITSPWVVVALPETQSFIKLIKTNTPAKELFEDDIKNLAKKHIPYDDDGSYYIQWQIMPDQENSEEKTRILIGAVPKRIADNYTYLLESLGLGVVALEVEALSIARSMITANKEYEQEARGLLDLGATRSSFIVYDHDIIQFSTSLPFSGEIITTAIAQQLHITQEEAEKIKIEKGLSFQNHTGKAWNIMLEMTDKLIDYLEDSFQFYYSHFPEANKITRITMCGGGSNMAMLDKTISKRLKVIASPGHPWKNLFSKKEPKINYQESLGCATAIGLALRAADNPFYTKDVL</sequence>
<reference evidence="1 2" key="1">
    <citation type="journal article" date="2015" name="Nature">
        <title>rRNA introns, odd ribosomes, and small enigmatic genomes across a large radiation of phyla.</title>
        <authorList>
            <person name="Brown C.T."/>
            <person name="Hug L.A."/>
            <person name="Thomas B.C."/>
            <person name="Sharon I."/>
            <person name="Castelle C.J."/>
            <person name="Singh A."/>
            <person name="Wilkins M.J."/>
            <person name="Williams K.H."/>
            <person name="Banfield J.F."/>
        </authorList>
    </citation>
    <scope>NUCLEOTIDE SEQUENCE [LARGE SCALE GENOMIC DNA]</scope>
</reference>
<organism evidence="1 2">
    <name type="scientific">Candidatus Magasanikbacteria bacterium GW2011_GWC2_37_14</name>
    <dbReference type="NCBI Taxonomy" id="1619046"/>
    <lineage>
        <taxon>Bacteria</taxon>
        <taxon>Candidatus Magasanikiibacteriota</taxon>
    </lineage>
</organism>
<dbReference type="Gene3D" id="3.30.420.40">
    <property type="match status" value="2"/>
</dbReference>
<dbReference type="InterPro" id="IPR050696">
    <property type="entry name" value="FtsA/MreB"/>
</dbReference>
<gene>
    <name evidence="1" type="ORF">US42_C0005G0046</name>
</gene>
<evidence type="ECO:0000313" key="2">
    <source>
        <dbReference type="Proteomes" id="UP000034849"/>
    </source>
</evidence>
<dbReference type="InterPro" id="IPR043129">
    <property type="entry name" value="ATPase_NBD"/>
</dbReference>
<comment type="caution">
    <text evidence="1">The sequence shown here is derived from an EMBL/GenBank/DDBJ whole genome shotgun (WGS) entry which is preliminary data.</text>
</comment>
<dbReference type="AlphaFoldDB" id="A0A0G0JIE7"/>
<dbReference type="Gene3D" id="3.30.1490.300">
    <property type="match status" value="1"/>
</dbReference>